<reference evidence="1" key="1">
    <citation type="submission" date="2021-11" db="EMBL/GenBank/DDBJ databases">
        <authorList>
            <person name="Schell T."/>
        </authorList>
    </citation>
    <scope>NUCLEOTIDE SEQUENCE</scope>
    <source>
        <strain evidence="1">M5</strain>
    </source>
</reference>
<keyword evidence="2" id="KW-1185">Reference proteome</keyword>
<dbReference type="EMBL" id="CAKKLH010000223">
    <property type="protein sequence ID" value="CAH0106256.1"/>
    <property type="molecule type" value="Genomic_DNA"/>
</dbReference>
<dbReference type="GO" id="GO:0000981">
    <property type="term" value="F:DNA-binding transcription factor activity, RNA polymerase II-specific"/>
    <property type="evidence" value="ECO:0007669"/>
    <property type="project" value="TreeGrafter"/>
</dbReference>
<dbReference type="OrthoDB" id="6354171at2759"/>
<dbReference type="InterPro" id="IPR055303">
    <property type="entry name" value="ATMIN"/>
</dbReference>
<protein>
    <recommendedName>
        <fullName evidence="3">C2H2-type domain-containing protein</fullName>
    </recommendedName>
</protein>
<evidence type="ECO:0000313" key="1">
    <source>
        <dbReference type="EMBL" id="CAH0106256.1"/>
    </source>
</evidence>
<sequence>MAESTEKRFNCKYSNCLYSEGSSSYFQKYRYLKQHYDKVHNKKIYECQKCLKKFSTTTLQKSHLRSCGREFKCSCGVSYKSNEALLTHAKRKNHPLGPMPRAIGMNSNNLNNGNQIRSPTTTPSVSVNFSAGAQVIILDSNIQFSHEFLKSQNLTEKGTQACLKHLMDAAVFSRLSAAIALSELALTAPASTLFEKREVSTQTDNIYDNLWLSSSVQEETISVESKIQDFGTQTEDIDFSAVLNPESPQNPCSPWLGLSAETQTVDEDVVLRPFNLCNIQTQTPWNEMSDDDTTELAHTETQTLLSSFLIDDSNVPECHGERRIGPFLVKQNSEDAGTDPMEIFD</sequence>
<name>A0A8J2WGC2_9CRUS</name>
<dbReference type="PANTHER" id="PTHR46664">
    <property type="entry name" value="ATM INTERACTOR"/>
    <property type="match status" value="1"/>
</dbReference>
<dbReference type="Proteomes" id="UP000789390">
    <property type="component" value="Unassembled WGS sequence"/>
</dbReference>
<evidence type="ECO:0008006" key="3">
    <source>
        <dbReference type="Google" id="ProtNLM"/>
    </source>
</evidence>
<dbReference type="GO" id="GO:0000976">
    <property type="term" value="F:transcription cis-regulatory region binding"/>
    <property type="evidence" value="ECO:0007669"/>
    <property type="project" value="InterPro"/>
</dbReference>
<proteinExistence type="predicted"/>
<gene>
    <name evidence="1" type="ORF">DGAL_LOCUS9410</name>
</gene>
<organism evidence="1 2">
    <name type="scientific">Daphnia galeata</name>
    <dbReference type="NCBI Taxonomy" id="27404"/>
    <lineage>
        <taxon>Eukaryota</taxon>
        <taxon>Metazoa</taxon>
        <taxon>Ecdysozoa</taxon>
        <taxon>Arthropoda</taxon>
        <taxon>Crustacea</taxon>
        <taxon>Branchiopoda</taxon>
        <taxon>Diplostraca</taxon>
        <taxon>Cladocera</taxon>
        <taxon>Anomopoda</taxon>
        <taxon>Daphniidae</taxon>
        <taxon>Daphnia</taxon>
    </lineage>
</organism>
<evidence type="ECO:0000313" key="2">
    <source>
        <dbReference type="Proteomes" id="UP000789390"/>
    </source>
</evidence>
<accession>A0A8J2WGC2</accession>
<comment type="caution">
    <text evidence="1">The sequence shown here is derived from an EMBL/GenBank/DDBJ whole genome shotgun (WGS) entry which is preliminary data.</text>
</comment>
<dbReference type="GO" id="GO:0005634">
    <property type="term" value="C:nucleus"/>
    <property type="evidence" value="ECO:0007669"/>
    <property type="project" value="TreeGrafter"/>
</dbReference>
<dbReference type="PANTHER" id="PTHR46664:SF1">
    <property type="entry name" value="ATM INTERACTOR"/>
    <property type="match status" value="1"/>
</dbReference>
<dbReference type="AlphaFoldDB" id="A0A8J2WGC2"/>
<dbReference type="GO" id="GO:0045944">
    <property type="term" value="P:positive regulation of transcription by RNA polymerase II"/>
    <property type="evidence" value="ECO:0007669"/>
    <property type="project" value="InterPro"/>
</dbReference>
<dbReference type="Gene3D" id="3.30.160.60">
    <property type="entry name" value="Classic Zinc Finger"/>
    <property type="match status" value="1"/>
</dbReference>